<feature type="domain" description="HTH gntR-type" evidence="4">
    <location>
        <begin position="11"/>
        <end position="79"/>
    </location>
</feature>
<protein>
    <submittedName>
        <fullName evidence="5">GntR family transcriptional regulator</fullName>
    </submittedName>
</protein>
<sequence>MDGQQIGDGGGKESLRVAGALLARISDGTYPLGALLPPQRELAKEFGVSRDTVQRALRELANGGWIMSRQGSGSRVSRVVEPQRAPTRAPSGAKPGWAVTLGPIIRQAFEQPEVTLDVYTLTSESLDMHIRVQEERIRTGEIAPRRISMRMLLPSEDLAVPYPRTKDDPDDPRLRDRLQSLTRRHTASVRRVLRALELEDLVPSVELEIRHVELTPTFKLYLLNGTDALQALYEPVERLIELEDGSEILAVDVLGFGATLTHYVKDDDPDSTGSVFVASSQAWFNSVWSLLAT</sequence>
<keyword evidence="1" id="KW-0805">Transcription regulation</keyword>
<dbReference type="PANTHER" id="PTHR44846:SF1">
    <property type="entry name" value="MANNOSYL-D-GLYCERATE TRANSPORT_METABOLISM SYSTEM REPRESSOR MNGR-RELATED"/>
    <property type="match status" value="1"/>
</dbReference>
<dbReference type="EMBL" id="CP163443">
    <property type="protein sequence ID" value="XDQ54297.1"/>
    <property type="molecule type" value="Genomic_DNA"/>
</dbReference>
<evidence type="ECO:0000259" key="4">
    <source>
        <dbReference type="PROSITE" id="PS50949"/>
    </source>
</evidence>
<dbReference type="PROSITE" id="PS50949">
    <property type="entry name" value="HTH_GNTR"/>
    <property type="match status" value="1"/>
</dbReference>
<dbReference type="PANTHER" id="PTHR44846">
    <property type="entry name" value="MANNOSYL-D-GLYCERATE TRANSPORT/METABOLISM SYSTEM REPRESSOR MNGR-RELATED"/>
    <property type="match status" value="1"/>
</dbReference>
<dbReference type="InterPro" id="IPR036390">
    <property type="entry name" value="WH_DNA-bd_sf"/>
</dbReference>
<dbReference type="Pfam" id="PF00392">
    <property type="entry name" value="GntR"/>
    <property type="match status" value="1"/>
</dbReference>
<dbReference type="GO" id="GO:0003700">
    <property type="term" value="F:DNA-binding transcription factor activity"/>
    <property type="evidence" value="ECO:0007669"/>
    <property type="project" value="InterPro"/>
</dbReference>
<dbReference type="SUPFAM" id="SSF46785">
    <property type="entry name" value="Winged helix' DNA-binding domain"/>
    <property type="match status" value="1"/>
</dbReference>
<dbReference type="PRINTS" id="PR00035">
    <property type="entry name" value="HTHGNTR"/>
</dbReference>
<evidence type="ECO:0000256" key="1">
    <source>
        <dbReference type="ARBA" id="ARBA00023015"/>
    </source>
</evidence>
<evidence type="ECO:0000313" key="5">
    <source>
        <dbReference type="EMBL" id="XDQ54297.1"/>
    </source>
</evidence>
<evidence type="ECO:0000256" key="3">
    <source>
        <dbReference type="ARBA" id="ARBA00023163"/>
    </source>
</evidence>
<dbReference type="CDD" id="cd07377">
    <property type="entry name" value="WHTH_GntR"/>
    <property type="match status" value="1"/>
</dbReference>
<dbReference type="InterPro" id="IPR000524">
    <property type="entry name" value="Tscrpt_reg_HTH_GntR"/>
</dbReference>
<reference evidence="5" key="1">
    <citation type="submission" date="2024-07" db="EMBL/GenBank/DDBJ databases">
        <authorList>
            <person name="Yu S.T."/>
        </authorList>
    </citation>
    <scope>NUCLEOTIDE SEQUENCE</scope>
    <source>
        <strain evidence="5">R41</strain>
    </source>
</reference>
<proteinExistence type="predicted"/>
<accession>A0AB39RDS3</accession>
<keyword evidence="2" id="KW-0238">DNA-binding</keyword>
<organism evidence="5">
    <name type="scientific">Streptomyces sp. R41</name>
    <dbReference type="NCBI Taxonomy" id="3238632"/>
    <lineage>
        <taxon>Bacteria</taxon>
        <taxon>Bacillati</taxon>
        <taxon>Actinomycetota</taxon>
        <taxon>Actinomycetes</taxon>
        <taxon>Kitasatosporales</taxon>
        <taxon>Streptomycetaceae</taxon>
        <taxon>Streptomyces</taxon>
    </lineage>
</organism>
<name>A0AB39RDS3_9ACTN</name>
<dbReference type="AlphaFoldDB" id="A0AB39RDS3"/>
<dbReference type="Gene3D" id="1.10.10.10">
    <property type="entry name" value="Winged helix-like DNA-binding domain superfamily/Winged helix DNA-binding domain"/>
    <property type="match status" value="1"/>
</dbReference>
<dbReference type="RefSeq" id="WP_369247520.1">
    <property type="nucleotide sequence ID" value="NZ_CP163443.1"/>
</dbReference>
<dbReference type="InterPro" id="IPR036388">
    <property type="entry name" value="WH-like_DNA-bd_sf"/>
</dbReference>
<keyword evidence="3" id="KW-0804">Transcription</keyword>
<dbReference type="InterPro" id="IPR050679">
    <property type="entry name" value="Bact_HTH_transcr_reg"/>
</dbReference>
<evidence type="ECO:0000256" key="2">
    <source>
        <dbReference type="ARBA" id="ARBA00023125"/>
    </source>
</evidence>
<gene>
    <name evidence="5" type="ORF">AB5J53_22805</name>
</gene>
<dbReference type="GO" id="GO:0003677">
    <property type="term" value="F:DNA binding"/>
    <property type="evidence" value="ECO:0007669"/>
    <property type="project" value="UniProtKB-KW"/>
</dbReference>
<dbReference type="SMART" id="SM00345">
    <property type="entry name" value="HTH_GNTR"/>
    <property type="match status" value="1"/>
</dbReference>